<gene>
    <name evidence="2" type="ORF">niasHS_013639</name>
</gene>
<organism evidence="2 3">
    <name type="scientific">Heterodera schachtii</name>
    <name type="common">Sugarbeet cyst nematode worm</name>
    <name type="synonym">Tylenchus schachtii</name>
    <dbReference type="NCBI Taxonomy" id="97005"/>
    <lineage>
        <taxon>Eukaryota</taxon>
        <taxon>Metazoa</taxon>
        <taxon>Ecdysozoa</taxon>
        <taxon>Nematoda</taxon>
        <taxon>Chromadorea</taxon>
        <taxon>Rhabditida</taxon>
        <taxon>Tylenchina</taxon>
        <taxon>Tylenchomorpha</taxon>
        <taxon>Tylenchoidea</taxon>
        <taxon>Heteroderidae</taxon>
        <taxon>Heteroderinae</taxon>
        <taxon>Heterodera</taxon>
    </lineage>
</organism>
<feature type="transmembrane region" description="Helical" evidence="1">
    <location>
        <begin position="7"/>
        <end position="28"/>
    </location>
</feature>
<keyword evidence="1" id="KW-1133">Transmembrane helix</keyword>
<sequence>MPICYAFAVAMFTKPILFSAIYLSWFFNPYVGYTDNFGKNYNNTLNDVHNLIVIFGLFAVYLLFSAILCWQTYTMSSGQQTYHPSWTQKMSFLQVIIISLIHSITTVIYTSTQFVKISKIYIIVGTYAWFLTNGCPPLVYLLLNKGIRDDCANFGRAIFRFLRNANNSVSNGPIAMAWMTPNYAGNNANNRNFYNNNLSQQ</sequence>
<reference evidence="2 3" key="1">
    <citation type="submission" date="2024-10" db="EMBL/GenBank/DDBJ databases">
        <authorList>
            <person name="Kim D."/>
        </authorList>
    </citation>
    <scope>NUCLEOTIDE SEQUENCE [LARGE SCALE GENOMIC DNA]</scope>
    <source>
        <strain evidence="2">Taebaek</strain>
    </source>
</reference>
<dbReference type="AlphaFoldDB" id="A0ABD2IPP3"/>
<accession>A0ABD2IPP3</accession>
<feature type="transmembrane region" description="Helical" evidence="1">
    <location>
        <begin position="121"/>
        <end position="143"/>
    </location>
</feature>
<feature type="transmembrane region" description="Helical" evidence="1">
    <location>
        <begin position="48"/>
        <end position="70"/>
    </location>
</feature>
<proteinExistence type="predicted"/>
<dbReference type="PANTHER" id="PTHR23021">
    <property type="entry name" value="SERPENTINE RECEPTOR, CLASS T"/>
    <property type="match status" value="1"/>
</dbReference>
<feature type="transmembrane region" description="Helical" evidence="1">
    <location>
        <begin position="91"/>
        <end position="109"/>
    </location>
</feature>
<protein>
    <recommendedName>
        <fullName evidence="4">Serpentine receptor class gamma</fullName>
    </recommendedName>
</protein>
<comment type="caution">
    <text evidence="2">The sequence shown here is derived from an EMBL/GenBank/DDBJ whole genome shotgun (WGS) entry which is preliminary data.</text>
</comment>
<dbReference type="InterPro" id="IPR019425">
    <property type="entry name" value="7TM_GPCR_serpentine_rcpt_Srt"/>
</dbReference>
<keyword evidence="1" id="KW-0472">Membrane</keyword>
<dbReference type="PANTHER" id="PTHR23021:SF28">
    <property type="entry name" value="SERPENTINE RECEPTOR, CLASS T-RELATED"/>
    <property type="match status" value="1"/>
</dbReference>
<evidence type="ECO:0000313" key="3">
    <source>
        <dbReference type="Proteomes" id="UP001620645"/>
    </source>
</evidence>
<keyword evidence="1" id="KW-0812">Transmembrane</keyword>
<name>A0ABD2IPP3_HETSC</name>
<dbReference type="EMBL" id="JBICCN010000306">
    <property type="protein sequence ID" value="KAL3079245.1"/>
    <property type="molecule type" value="Genomic_DNA"/>
</dbReference>
<evidence type="ECO:0008006" key="4">
    <source>
        <dbReference type="Google" id="ProtNLM"/>
    </source>
</evidence>
<dbReference type="Proteomes" id="UP001620645">
    <property type="component" value="Unassembled WGS sequence"/>
</dbReference>
<evidence type="ECO:0000313" key="2">
    <source>
        <dbReference type="EMBL" id="KAL3079245.1"/>
    </source>
</evidence>
<evidence type="ECO:0000256" key="1">
    <source>
        <dbReference type="SAM" id="Phobius"/>
    </source>
</evidence>
<keyword evidence="3" id="KW-1185">Reference proteome</keyword>
<dbReference type="Pfam" id="PF10321">
    <property type="entry name" value="7TM_GPCR_Srt"/>
    <property type="match status" value="1"/>
</dbReference>